<dbReference type="Pfam" id="PF01547">
    <property type="entry name" value="SBP_bac_1"/>
    <property type="match status" value="1"/>
</dbReference>
<feature type="signal peptide" evidence="5">
    <location>
        <begin position="1"/>
        <end position="22"/>
    </location>
</feature>
<dbReference type="CDD" id="cd14750">
    <property type="entry name" value="PBP2_TMBP"/>
    <property type="match status" value="1"/>
</dbReference>
<evidence type="ECO:0000313" key="7">
    <source>
        <dbReference type="Proteomes" id="UP001461341"/>
    </source>
</evidence>
<evidence type="ECO:0000256" key="5">
    <source>
        <dbReference type="SAM" id="SignalP"/>
    </source>
</evidence>
<evidence type="ECO:0000313" key="6">
    <source>
        <dbReference type="EMBL" id="WZL75994.1"/>
    </source>
</evidence>
<accession>A0ABZ2YDU8</accession>
<comment type="subcellular location">
    <subcellularLocation>
        <location evidence="1">Periplasm</location>
    </subcellularLocation>
</comment>
<gene>
    <name evidence="6" type="ORF">QBE54_10480</name>
</gene>
<evidence type="ECO:0000256" key="3">
    <source>
        <dbReference type="ARBA" id="ARBA00022448"/>
    </source>
</evidence>
<evidence type="ECO:0000256" key="4">
    <source>
        <dbReference type="ARBA" id="ARBA00022729"/>
    </source>
</evidence>
<dbReference type="Proteomes" id="UP001461341">
    <property type="component" value="Chromosome"/>
</dbReference>
<dbReference type="SUPFAM" id="SSF53850">
    <property type="entry name" value="Periplasmic binding protein-like II"/>
    <property type="match status" value="1"/>
</dbReference>
<reference evidence="6 7" key="1">
    <citation type="submission" date="2023-03" db="EMBL/GenBank/DDBJ databases">
        <title>Novel Species.</title>
        <authorList>
            <person name="Ma S."/>
        </authorList>
    </citation>
    <scope>NUCLEOTIDE SEQUENCE [LARGE SCALE GENOMIC DNA]</scope>
    <source>
        <strain evidence="6 7">B11</strain>
    </source>
</reference>
<keyword evidence="7" id="KW-1185">Reference proteome</keyword>
<dbReference type="InterPro" id="IPR006059">
    <property type="entry name" value="SBP"/>
</dbReference>
<name>A0ABZ2YDU8_9BACT</name>
<dbReference type="RefSeq" id="WP_369018148.1">
    <property type="nucleotide sequence ID" value="NZ_CP121689.1"/>
</dbReference>
<dbReference type="Gene3D" id="3.40.190.10">
    <property type="entry name" value="Periplasmic binding protein-like II"/>
    <property type="match status" value="2"/>
</dbReference>
<dbReference type="PANTHER" id="PTHR43649">
    <property type="entry name" value="ARABINOSE-BINDING PROTEIN-RELATED"/>
    <property type="match status" value="1"/>
</dbReference>
<keyword evidence="3" id="KW-0813">Transport</keyword>
<comment type="similarity">
    <text evidence="2">Belongs to the bacterial solute-binding protein 1 family.</text>
</comment>
<dbReference type="EMBL" id="CP121689">
    <property type="protein sequence ID" value="WZL75994.1"/>
    <property type="molecule type" value="Genomic_DNA"/>
</dbReference>
<dbReference type="PANTHER" id="PTHR43649:SF34">
    <property type="entry name" value="ABC TRANSPORTER PERIPLASMIC-BINDING PROTEIN YCJN-RELATED"/>
    <property type="match status" value="1"/>
</dbReference>
<protein>
    <submittedName>
        <fullName evidence="6">ABC transporter substrate-binding protein</fullName>
    </submittedName>
</protein>
<organism evidence="6 7">
    <name type="scientific">Thermatribacter velox</name>
    <dbReference type="NCBI Taxonomy" id="3039681"/>
    <lineage>
        <taxon>Bacteria</taxon>
        <taxon>Pseudomonadati</taxon>
        <taxon>Atribacterota</taxon>
        <taxon>Atribacteria</taxon>
        <taxon>Atribacterales</taxon>
        <taxon>Thermatribacteraceae</taxon>
        <taxon>Thermatribacter</taxon>
    </lineage>
</organism>
<keyword evidence="4 5" id="KW-0732">Signal</keyword>
<evidence type="ECO:0000256" key="2">
    <source>
        <dbReference type="ARBA" id="ARBA00008520"/>
    </source>
</evidence>
<sequence>MEKMVVVLLVSLLILLSFVANALAGDAVKVVLGISPREVGNVLPDLLEEFERENPQINVEWMKVPGVPGEQHSLYVTNLLGGSPTPDVIAIDMIWGGEFAANGWARPLNDFFSEKAREDFIDVALDPVLLNGKVYGVPLYINGIHFFYRKDLLDKYGLEVPATWEDVVESSKKVLAGEKDENLVGLVSMWARIEGLFMNYLQFFWGAGGEFFDPSGKVLVNGPEGLKALQFMVDLLYKHKMVPESVLTYKPDDARVLFQQGRSIFMVVQSYVWPMLNASDSNVAGKVDFQRVPYFEGHPETRTICLGGWNLVINPYSKHPEEAWKLVSFLTNLESQLKLTLHTGNLSARKSVFEQPEVLSEGKTALKMFEQYMKAGNVRPSSLSGSKYPQLSDIMQSSIHSALLLEKQPQEALEDAAKKIEELMSE</sequence>
<dbReference type="InterPro" id="IPR050490">
    <property type="entry name" value="Bact_solute-bd_prot1"/>
</dbReference>
<proteinExistence type="inferred from homology"/>
<feature type="chain" id="PRO_5045585556" evidence="5">
    <location>
        <begin position="23"/>
        <end position="426"/>
    </location>
</feature>
<evidence type="ECO:0000256" key="1">
    <source>
        <dbReference type="ARBA" id="ARBA00004418"/>
    </source>
</evidence>